<gene>
    <name evidence="2" type="ORF">BTW07_08845</name>
</gene>
<evidence type="ECO:0008006" key="4">
    <source>
        <dbReference type="Google" id="ProtNLM"/>
    </source>
</evidence>
<dbReference type="OrthoDB" id="6183327at2"/>
<reference evidence="2 3" key="1">
    <citation type="submission" date="2016-12" db="EMBL/GenBank/DDBJ databases">
        <title>Draft genome sequences of strains Salinicola socius SMB35, Salinicola sp. MH3R3-1 and Chromohalobacter sp. SMB17 from the Verkhnekamsk potash mining region of Russia.</title>
        <authorList>
            <person name="Mavrodi D.V."/>
            <person name="Olsson B.E."/>
            <person name="Korsakova E.S."/>
            <person name="Pyankova A."/>
            <person name="Mavrodi O.V."/>
            <person name="Plotnikova E.G."/>
        </authorList>
    </citation>
    <scope>NUCLEOTIDE SEQUENCE [LARGE SCALE GENOMIC DNA]</scope>
    <source>
        <strain evidence="2 3">SMB35</strain>
    </source>
</reference>
<dbReference type="EMBL" id="MSDO01000010">
    <property type="protein sequence ID" value="OLO04528.1"/>
    <property type="molecule type" value="Genomic_DNA"/>
</dbReference>
<dbReference type="RefSeq" id="WP_075569817.1">
    <property type="nucleotide sequence ID" value="NZ_MSDO01000010.1"/>
</dbReference>
<feature type="chain" id="PRO_5012435164" description="DUF4148 domain-containing protein" evidence="1">
    <location>
        <begin position="22"/>
        <end position="124"/>
    </location>
</feature>
<dbReference type="AlphaFoldDB" id="A0A1Q8ST10"/>
<evidence type="ECO:0000313" key="2">
    <source>
        <dbReference type="EMBL" id="OLO04528.1"/>
    </source>
</evidence>
<protein>
    <recommendedName>
        <fullName evidence="4">DUF4148 domain-containing protein</fullName>
    </recommendedName>
</protein>
<comment type="caution">
    <text evidence="2">The sequence shown here is derived from an EMBL/GenBank/DDBJ whole genome shotgun (WGS) entry which is preliminary data.</text>
</comment>
<name>A0A1Q8ST10_9GAMM</name>
<keyword evidence="3" id="KW-1185">Reference proteome</keyword>
<sequence length="124" mass="12792">MKTRILAAIALAVALPAAAQANSVMEQRAFAQQHEALNTQTTSGYQALPTEYRVNTFTSGYSVEAGRALASVEESTRHGTHLIGGNGELAGQGHSVAAARALQNVNGAGDTGHGNVEVTFASLD</sequence>
<dbReference type="Proteomes" id="UP000186878">
    <property type="component" value="Unassembled WGS sequence"/>
</dbReference>
<keyword evidence="1" id="KW-0732">Signal</keyword>
<accession>A0A1Q8ST10</accession>
<evidence type="ECO:0000313" key="3">
    <source>
        <dbReference type="Proteomes" id="UP000186878"/>
    </source>
</evidence>
<evidence type="ECO:0000256" key="1">
    <source>
        <dbReference type="SAM" id="SignalP"/>
    </source>
</evidence>
<organism evidence="2 3">
    <name type="scientific">Salinicola socius</name>
    <dbReference type="NCBI Taxonomy" id="404433"/>
    <lineage>
        <taxon>Bacteria</taxon>
        <taxon>Pseudomonadati</taxon>
        <taxon>Pseudomonadota</taxon>
        <taxon>Gammaproteobacteria</taxon>
        <taxon>Oceanospirillales</taxon>
        <taxon>Halomonadaceae</taxon>
        <taxon>Salinicola</taxon>
    </lineage>
</organism>
<feature type="signal peptide" evidence="1">
    <location>
        <begin position="1"/>
        <end position="21"/>
    </location>
</feature>
<proteinExistence type="predicted"/>